<keyword evidence="1" id="KW-1133">Transmembrane helix</keyword>
<protein>
    <submittedName>
        <fullName evidence="2">NADH-plastoquinone oxidoreductase subunit 5</fullName>
    </submittedName>
</protein>
<sequence length="85" mass="9927">MEYTYKYAWITPLFPLPVTMSIGFGLLLIPIATKDIRRMWAFPSVLLLSIAMWFSANLSIQQINGSLTYQCLWSWTINNDFLLEF</sequence>
<reference evidence="2" key="1">
    <citation type="journal article" date="2019" name="Mitochondrial DNA Part B Resour">
        <title>Characterization of the complete plastome of Ophrys aveyronensis, a declining Euro-Mediterranean orchid with an intriguing disjunct geographic distribution.</title>
        <authorList>
            <person name="Bertrand J.A.M."/>
            <person name="Gibert A."/>
            <person name="Llauro C."/>
            <person name="Panaud O."/>
        </authorList>
    </citation>
    <scope>NUCLEOTIDE SEQUENCE</scope>
</reference>
<accession>A0A7T0L2P9</accession>
<evidence type="ECO:0000256" key="1">
    <source>
        <dbReference type="SAM" id="Phobius"/>
    </source>
</evidence>
<dbReference type="PRINTS" id="PR01435">
    <property type="entry name" value="NPOXDRDTASE5"/>
</dbReference>
<dbReference type="EMBL" id="MN120441">
    <property type="protein sequence ID" value="QPK91087.1"/>
    <property type="molecule type" value="Genomic_DNA"/>
</dbReference>
<proteinExistence type="predicted"/>
<name>A0A7T0L2P9_OPHSP</name>
<feature type="transmembrane region" description="Helical" evidence="1">
    <location>
        <begin position="39"/>
        <end position="56"/>
    </location>
</feature>
<dbReference type="AlphaFoldDB" id="A0A7T0L2P9"/>
<keyword evidence="1" id="KW-0812">Transmembrane</keyword>
<keyword evidence="2" id="KW-0934">Plastid</keyword>
<geneLocation type="plastid" evidence="2"/>
<organism evidence="2">
    <name type="scientific">Ophrys sphegodes subsp. aveyronensis</name>
    <dbReference type="NCBI Taxonomy" id="145930"/>
    <lineage>
        <taxon>Eukaryota</taxon>
        <taxon>Viridiplantae</taxon>
        <taxon>Streptophyta</taxon>
        <taxon>Embryophyta</taxon>
        <taxon>Tracheophyta</taxon>
        <taxon>Spermatophyta</taxon>
        <taxon>Magnoliopsida</taxon>
        <taxon>Liliopsida</taxon>
        <taxon>Asparagales</taxon>
        <taxon>Orchidaceae</taxon>
        <taxon>Orchidoideae</taxon>
        <taxon>Orchideae</taxon>
        <taxon>Orchidinae</taxon>
        <taxon>Ophrys</taxon>
    </lineage>
</organism>
<feature type="transmembrane region" description="Helical" evidence="1">
    <location>
        <begin position="12"/>
        <end position="32"/>
    </location>
</feature>
<evidence type="ECO:0000313" key="2">
    <source>
        <dbReference type="EMBL" id="QPK91087.1"/>
    </source>
</evidence>
<gene>
    <name evidence="2" type="primary">ndhF</name>
</gene>
<keyword evidence="1" id="KW-0472">Membrane</keyword>